<dbReference type="GO" id="GO:0005975">
    <property type="term" value="P:carbohydrate metabolic process"/>
    <property type="evidence" value="ECO:0007669"/>
    <property type="project" value="InterPro"/>
</dbReference>
<dbReference type="GO" id="GO:0004124">
    <property type="term" value="F:cysteine synthase activity"/>
    <property type="evidence" value="ECO:0007669"/>
    <property type="project" value="UniProtKB-EC"/>
</dbReference>
<accession>A0A3M5DNU0</accession>
<evidence type="ECO:0000256" key="8">
    <source>
        <dbReference type="ARBA" id="ARBA00078257"/>
    </source>
</evidence>
<dbReference type="InterPro" id="IPR046353">
    <property type="entry name" value="CBS_C"/>
</dbReference>
<evidence type="ECO:0000256" key="1">
    <source>
        <dbReference type="ARBA" id="ARBA00001933"/>
    </source>
</evidence>
<dbReference type="SUPFAM" id="SSF53686">
    <property type="entry name" value="Tryptophan synthase beta subunit-like PLP-dependent enzymes"/>
    <property type="match status" value="1"/>
</dbReference>
<evidence type="ECO:0000256" key="6">
    <source>
        <dbReference type="ARBA" id="ARBA00047931"/>
    </source>
</evidence>
<gene>
    <name evidence="12" type="ORF">ALP65_00869</name>
</gene>
<reference evidence="12 13" key="1">
    <citation type="submission" date="2018-08" db="EMBL/GenBank/DDBJ databases">
        <title>Recombination of ecologically and evolutionarily significant loci maintains genetic cohesion in the Pseudomonas syringae species complex.</title>
        <authorList>
            <person name="Dillon M."/>
            <person name="Thakur S."/>
            <person name="Almeida R.N.D."/>
            <person name="Weir B.S."/>
            <person name="Guttman D.S."/>
        </authorList>
    </citation>
    <scope>NUCLEOTIDE SEQUENCE [LARGE SCALE GENOMIC DNA]</scope>
    <source>
        <strain evidence="12 13">ICMP 7846</strain>
    </source>
</reference>
<dbReference type="CDD" id="cd04608">
    <property type="entry name" value="CBS_pair_CBS"/>
    <property type="match status" value="1"/>
</dbReference>
<dbReference type="InterPro" id="IPR000644">
    <property type="entry name" value="CBS_dom"/>
</dbReference>
<dbReference type="InterPro" id="IPR001216">
    <property type="entry name" value="P-phosphate_BS"/>
</dbReference>
<dbReference type="Pfam" id="PF00291">
    <property type="entry name" value="PALP"/>
    <property type="match status" value="1"/>
</dbReference>
<comment type="cofactor">
    <cofactor evidence="1">
        <name>pyridoxal 5'-phosphate</name>
        <dbReference type="ChEBI" id="CHEBI:597326"/>
    </cofactor>
</comment>
<comment type="similarity">
    <text evidence="3">Belongs to the cysteine synthase/cystathionine beta-synthase family.</text>
</comment>
<evidence type="ECO:0000256" key="9">
    <source>
        <dbReference type="ARBA" id="ARBA00079153"/>
    </source>
</evidence>
<dbReference type="EMBL" id="RBSQ01000894">
    <property type="protein sequence ID" value="RMS50923.1"/>
    <property type="molecule type" value="Genomic_DNA"/>
</dbReference>
<dbReference type="SUPFAM" id="SSF53067">
    <property type="entry name" value="Actin-like ATPase domain"/>
    <property type="match status" value="1"/>
</dbReference>
<proteinExistence type="inferred from homology"/>
<evidence type="ECO:0000313" key="12">
    <source>
        <dbReference type="EMBL" id="RMS50923.1"/>
    </source>
</evidence>
<evidence type="ECO:0000256" key="7">
    <source>
        <dbReference type="ARBA" id="ARBA00072081"/>
    </source>
</evidence>
<keyword evidence="10" id="KW-0129">CBS domain</keyword>
<evidence type="ECO:0000259" key="11">
    <source>
        <dbReference type="PROSITE" id="PS51371"/>
    </source>
</evidence>
<dbReference type="CDD" id="cd01561">
    <property type="entry name" value="CBS_like"/>
    <property type="match status" value="1"/>
</dbReference>
<dbReference type="GO" id="GO:0006535">
    <property type="term" value="P:cysteine biosynthetic process from serine"/>
    <property type="evidence" value="ECO:0007669"/>
    <property type="project" value="InterPro"/>
</dbReference>
<name>A0A3M5DNU0_PSEAI</name>
<keyword evidence="5" id="KW-0663">Pyridoxal phosphate</keyword>
<dbReference type="GO" id="GO:0016301">
    <property type="term" value="F:kinase activity"/>
    <property type="evidence" value="ECO:0007669"/>
    <property type="project" value="InterPro"/>
</dbReference>
<dbReference type="InterPro" id="IPR036052">
    <property type="entry name" value="TrpB-like_PALP_sf"/>
</dbReference>
<evidence type="ECO:0000256" key="4">
    <source>
        <dbReference type="ARBA" id="ARBA00012681"/>
    </source>
</evidence>
<sequence length="642" mass="69290">MRIAALDQGTTSTRVLVASQDGSADIQLALRHQQHHPQSGWVEHDPLELLANLQRCLEASGRVDAIGLANQGESCMAWDARSGEPLSPLIVWQDNRTTPHIERLRASGAEALVLERSGLPLDAYFSASKLGWIVEHLPAARRALKAGRLRLGTSDAWFLDRLCGTFATDVTTASRTALMNLAEGRWDPDLCALFGVPIECLPEIRDTVGHFGVIGNTPLVRVTRFDTGPCTLYLKLESQNPGGSIKDRIGVAMIEAAERDGRLRPGGTIVEATAGNTGLGLALVGRAKGYRVVLVVPDKMSTEKVLHLRAMGAEVHITRSDVGKGHPEYYQDVAARLAQDIPGAFFADQFNNPANPLAHECGTGPELWAQTGHDLDAIVVGVGSSGTLTGLTRFFQKVQPELEMVLADPEGSIMAEYSRSGTLGTPGSWAVEGIGEDFVPAIADLSSVRHAYSISDEESFAMARELLRVEGIPGGSSTGTLLAAALRFCREQKEPKRVVSFVCDTGTRYLSKIYNDQWMTDQGLLQRKHYGDLRDIIARRFEEGRVISVGPDDTLLTAFQRMRLADVSQLPVLDDGKLVGVIDESDILLGVHADAPRFRDAVSSAMNAAPETLAPGASLAQLQAVLDRGLWRSLPMPAASTA</sequence>
<dbReference type="InterPro" id="IPR043129">
    <property type="entry name" value="ATPase_NBD"/>
</dbReference>
<comment type="pathway">
    <text evidence="2">Amino-acid biosynthesis; L-cysteine biosynthesis; L-cysteine from L-serine: step 2/2.</text>
</comment>
<dbReference type="FunFam" id="3.40.50.1100:FF:000003">
    <property type="entry name" value="Cystathionine beta-synthase"/>
    <property type="match status" value="1"/>
</dbReference>
<dbReference type="AlphaFoldDB" id="A0A3M5DNU0"/>
<dbReference type="SMART" id="SM00116">
    <property type="entry name" value="CBS"/>
    <property type="match status" value="1"/>
</dbReference>
<dbReference type="Pfam" id="PF00571">
    <property type="entry name" value="CBS"/>
    <property type="match status" value="1"/>
</dbReference>
<comment type="caution">
    <text evidence="12">The sequence shown here is derived from an EMBL/GenBank/DDBJ whole genome shotgun (WGS) entry which is preliminary data.</text>
</comment>
<dbReference type="PANTHER" id="PTHR10314">
    <property type="entry name" value="CYSTATHIONINE BETA-SYNTHASE"/>
    <property type="match status" value="1"/>
</dbReference>
<evidence type="ECO:0000313" key="13">
    <source>
        <dbReference type="Proteomes" id="UP000270834"/>
    </source>
</evidence>
<dbReference type="PROSITE" id="PS51371">
    <property type="entry name" value="CBS"/>
    <property type="match status" value="1"/>
</dbReference>
<dbReference type="InterPro" id="IPR046342">
    <property type="entry name" value="CBS_dom_sf"/>
</dbReference>
<dbReference type="Gene3D" id="3.30.420.40">
    <property type="match status" value="1"/>
</dbReference>
<dbReference type="Gene3D" id="3.10.580.10">
    <property type="entry name" value="CBS-domain"/>
    <property type="match status" value="1"/>
</dbReference>
<dbReference type="Proteomes" id="UP000270834">
    <property type="component" value="Unassembled WGS sequence"/>
</dbReference>
<comment type="catalytic activity">
    <reaction evidence="6">
        <text>O-acetyl-L-serine + hydrogen sulfide = L-cysteine + acetate</text>
        <dbReference type="Rhea" id="RHEA:14829"/>
        <dbReference type="ChEBI" id="CHEBI:29919"/>
        <dbReference type="ChEBI" id="CHEBI:30089"/>
        <dbReference type="ChEBI" id="CHEBI:35235"/>
        <dbReference type="ChEBI" id="CHEBI:58340"/>
        <dbReference type="EC" id="2.5.1.47"/>
    </reaction>
</comment>
<evidence type="ECO:0000256" key="10">
    <source>
        <dbReference type="PROSITE-ProRule" id="PRU00703"/>
    </source>
</evidence>
<feature type="domain" description="CBS" evidence="11">
    <location>
        <begin position="541"/>
        <end position="597"/>
    </location>
</feature>
<evidence type="ECO:0000256" key="3">
    <source>
        <dbReference type="ARBA" id="ARBA00007103"/>
    </source>
</evidence>
<dbReference type="SUPFAM" id="SSF54631">
    <property type="entry name" value="CBS-domain pair"/>
    <property type="match status" value="1"/>
</dbReference>
<dbReference type="Gene3D" id="3.40.50.1100">
    <property type="match status" value="2"/>
</dbReference>
<evidence type="ECO:0000256" key="5">
    <source>
        <dbReference type="ARBA" id="ARBA00022898"/>
    </source>
</evidence>
<dbReference type="EC" id="2.5.1.47" evidence="4"/>
<dbReference type="InterPro" id="IPR001926">
    <property type="entry name" value="TrpB-like_PALP"/>
</dbReference>
<organism evidence="12 13">
    <name type="scientific">Pseudomonas aeruginosa</name>
    <dbReference type="NCBI Taxonomy" id="287"/>
    <lineage>
        <taxon>Bacteria</taxon>
        <taxon>Pseudomonadati</taxon>
        <taxon>Pseudomonadota</taxon>
        <taxon>Gammaproteobacteria</taxon>
        <taxon>Pseudomonadales</taxon>
        <taxon>Pseudomonadaceae</taxon>
        <taxon>Pseudomonas</taxon>
    </lineage>
</organism>
<dbReference type="PROSITE" id="PS00901">
    <property type="entry name" value="CYS_SYNTHASE"/>
    <property type="match status" value="1"/>
</dbReference>
<evidence type="ECO:0000256" key="2">
    <source>
        <dbReference type="ARBA" id="ARBA00004962"/>
    </source>
</evidence>
<protein>
    <recommendedName>
        <fullName evidence="7">Cysteine synthase B</fullName>
        <ecNumber evidence="4">2.5.1.47</ecNumber>
    </recommendedName>
    <alternativeName>
        <fullName evidence="8">O-acetylserine (thiol)-lyase B</fullName>
    </alternativeName>
    <alternativeName>
        <fullName evidence="9">O-acetylserine sulfhydrylase B</fullName>
    </alternativeName>
</protein>
<dbReference type="InterPro" id="IPR050214">
    <property type="entry name" value="Cys_Synth/Cystath_Beta-Synth"/>
</dbReference>